<dbReference type="OrthoDB" id="7907064at2"/>
<dbReference type="EMBL" id="FOXA01000010">
    <property type="protein sequence ID" value="SFP66172.1"/>
    <property type="molecule type" value="Genomic_DNA"/>
</dbReference>
<dbReference type="RefSeq" id="WP_093422653.1">
    <property type="nucleotide sequence ID" value="NZ_FOXA01000010.1"/>
</dbReference>
<proteinExistence type="predicted"/>
<dbReference type="AlphaFoldDB" id="A0A1I5S625"/>
<dbReference type="Pfam" id="PF07811">
    <property type="entry name" value="TadE"/>
    <property type="match status" value="1"/>
</dbReference>
<accession>A0A1I5S625</accession>
<dbReference type="InterPro" id="IPR012495">
    <property type="entry name" value="TadE-like_dom"/>
</dbReference>
<protein>
    <submittedName>
        <fullName evidence="3">TadE-like protein</fullName>
    </submittedName>
</protein>
<evidence type="ECO:0000256" key="1">
    <source>
        <dbReference type="SAM" id="Phobius"/>
    </source>
</evidence>
<feature type="transmembrane region" description="Helical" evidence="1">
    <location>
        <begin position="17"/>
        <end position="39"/>
    </location>
</feature>
<evidence type="ECO:0000313" key="3">
    <source>
        <dbReference type="EMBL" id="SFP66172.1"/>
    </source>
</evidence>
<evidence type="ECO:0000313" key="4">
    <source>
        <dbReference type="Proteomes" id="UP000199356"/>
    </source>
</evidence>
<keyword evidence="1" id="KW-0812">Transmembrane</keyword>
<dbReference type="STRING" id="441119.SAMN04488047_11062"/>
<keyword evidence="4" id="KW-1185">Reference proteome</keyword>
<feature type="domain" description="TadE-like" evidence="2">
    <location>
        <begin position="11"/>
        <end position="49"/>
    </location>
</feature>
<keyword evidence="1" id="KW-1133">Transmembrane helix</keyword>
<evidence type="ECO:0000259" key="2">
    <source>
        <dbReference type="Pfam" id="PF07811"/>
    </source>
</evidence>
<reference evidence="3 4" key="1">
    <citation type="submission" date="2016-10" db="EMBL/GenBank/DDBJ databases">
        <authorList>
            <person name="de Groot N.N."/>
        </authorList>
    </citation>
    <scope>NUCLEOTIDE SEQUENCE [LARGE SCALE GENOMIC DNA]</scope>
    <source>
        <strain evidence="3 4">DSM 19547</strain>
    </source>
</reference>
<sequence length="171" mass="18913">MTRRFLTETSGSSTVEFVILFPVLMALFMLAFELGLLGVRDVMLQRATDLTVRDLRLSTGNAPSYESIRDRICDRALIIPECQSSLRIEMQPVPASDWANIAGDAKCVDRSAEVKPANVFVPGQENELMLIRICALFDPIFPTTGLAYRLPKNGQGEYGIQANAAFVTEPQ</sequence>
<name>A0A1I5S625_9RHOB</name>
<gene>
    <name evidence="3" type="ORF">SAMN04488047_11062</name>
</gene>
<organism evidence="3 4">
    <name type="scientific">Tranquillimonas alkanivorans</name>
    <dbReference type="NCBI Taxonomy" id="441119"/>
    <lineage>
        <taxon>Bacteria</taxon>
        <taxon>Pseudomonadati</taxon>
        <taxon>Pseudomonadota</taxon>
        <taxon>Alphaproteobacteria</taxon>
        <taxon>Rhodobacterales</taxon>
        <taxon>Roseobacteraceae</taxon>
        <taxon>Tranquillimonas</taxon>
    </lineage>
</organism>
<dbReference type="Proteomes" id="UP000199356">
    <property type="component" value="Unassembled WGS sequence"/>
</dbReference>
<keyword evidence="1" id="KW-0472">Membrane</keyword>